<dbReference type="EMBL" id="BARV01000038">
    <property type="protein sequence ID" value="GAH92150.1"/>
    <property type="molecule type" value="Genomic_DNA"/>
</dbReference>
<evidence type="ECO:0000313" key="2">
    <source>
        <dbReference type="EMBL" id="GAH92150.1"/>
    </source>
</evidence>
<sequence length="45" mass="5086">MSGETAEQMRKKMISKLGPTSNVPKKPTAEETHRKLKKRGNFGQE</sequence>
<protein>
    <submittedName>
        <fullName evidence="2">Uncharacterized protein</fullName>
    </submittedName>
</protein>
<comment type="caution">
    <text evidence="2">The sequence shown here is derived from an EMBL/GenBank/DDBJ whole genome shotgun (WGS) entry which is preliminary data.</text>
</comment>
<dbReference type="AlphaFoldDB" id="X1KET9"/>
<reference evidence="2" key="1">
    <citation type="journal article" date="2014" name="Front. Microbiol.">
        <title>High frequency of phylogenetically diverse reductive dehalogenase-homologous genes in deep subseafloor sedimentary metagenomes.</title>
        <authorList>
            <person name="Kawai M."/>
            <person name="Futagami T."/>
            <person name="Toyoda A."/>
            <person name="Takaki Y."/>
            <person name="Nishi S."/>
            <person name="Hori S."/>
            <person name="Arai W."/>
            <person name="Tsubouchi T."/>
            <person name="Morono Y."/>
            <person name="Uchiyama I."/>
            <person name="Ito T."/>
            <person name="Fujiyama A."/>
            <person name="Inagaki F."/>
            <person name="Takami H."/>
        </authorList>
    </citation>
    <scope>NUCLEOTIDE SEQUENCE</scope>
    <source>
        <strain evidence="2">Expedition CK06-06</strain>
    </source>
</reference>
<evidence type="ECO:0000256" key="1">
    <source>
        <dbReference type="SAM" id="MobiDB-lite"/>
    </source>
</evidence>
<gene>
    <name evidence="2" type="ORF">S06H3_00250</name>
</gene>
<organism evidence="2">
    <name type="scientific">marine sediment metagenome</name>
    <dbReference type="NCBI Taxonomy" id="412755"/>
    <lineage>
        <taxon>unclassified sequences</taxon>
        <taxon>metagenomes</taxon>
        <taxon>ecological metagenomes</taxon>
    </lineage>
</organism>
<feature type="compositionally biased region" description="Basic residues" evidence="1">
    <location>
        <begin position="34"/>
        <end position="45"/>
    </location>
</feature>
<name>X1KET9_9ZZZZ</name>
<proteinExistence type="predicted"/>
<feature type="region of interest" description="Disordered" evidence="1">
    <location>
        <begin position="1"/>
        <end position="45"/>
    </location>
</feature>
<accession>X1KET9</accession>